<keyword evidence="4" id="KW-1185">Reference proteome</keyword>
<evidence type="ECO:0000313" key="4">
    <source>
        <dbReference type="Proteomes" id="UP001595843"/>
    </source>
</evidence>
<dbReference type="EMBL" id="JBHSAP010000007">
    <property type="protein sequence ID" value="MFC4075722.1"/>
    <property type="molecule type" value="Genomic_DNA"/>
</dbReference>
<dbReference type="PANTHER" id="PTHR33164:SF67">
    <property type="entry name" value="TRANSCRIPTIONAL REGULATOR, MARR FAMILY"/>
    <property type="match status" value="1"/>
</dbReference>
<dbReference type="PRINTS" id="PR00598">
    <property type="entry name" value="HTHMARR"/>
</dbReference>
<evidence type="ECO:0000256" key="1">
    <source>
        <dbReference type="ARBA" id="ARBA00023125"/>
    </source>
</evidence>
<sequence>MADRIRLEDELMRGFHEVFRKIKRDLKEALGDGRNLGDFAFLRHLYSKGPQKVSDLSAEFDVTNSHVTQQTDRLVKKGWVDRERSHMDKRVVELKITKEGIQVFLEMDERRKAYFKREFNSLSTGELETLLHLFHKLLH</sequence>
<organism evidence="3 4">
    <name type="scientific">Salinithrix halophila</name>
    <dbReference type="NCBI Taxonomy" id="1485204"/>
    <lineage>
        <taxon>Bacteria</taxon>
        <taxon>Bacillati</taxon>
        <taxon>Bacillota</taxon>
        <taxon>Bacilli</taxon>
        <taxon>Bacillales</taxon>
        <taxon>Thermoactinomycetaceae</taxon>
        <taxon>Salinithrix</taxon>
    </lineage>
</organism>
<dbReference type="RefSeq" id="WP_380701915.1">
    <property type="nucleotide sequence ID" value="NZ_JBHSAP010000007.1"/>
</dbReference>
<reference evidence="4" key="1">
    <citation type="journal article" date="2019" name="Int. J. Syst. Evol. Microbiol.">
        <title>The Global Catalogue of Microorganisms (GCM) 10K type strain sequencing project: providing services to taxonomists for standard genome sequencing and annotation.</title>
        <authorList>
            <consortium name="The Broad Institute Genomics Platform"/>
            <consortium name="The Broad Institute Genome Sequencing Center for Infectious Disease"/>
            <person name="Wu L."/>
            <person name="Ma J."/>
        </authorList>
    </citation>
    <scope>NUCLEOTIDE SEQUENCE [LARGE SCALE GENOMIC DNA]</scope>
    <source>
        <strain evidence="4">IBRC-M 10813</strain>
    </source>
</reference>
<dbReference type="Proteomes" id="UP001595843">
    <property type="component" value="Unassembled WGS sequence"/>
</dbReference>
<comment type="caution">
    <text evidence="3">The sequence shown here is derived from an EMBL/GenBank/DDBJ whole genome shotgun (WGS) entry which is preliminary data.</text>
</comment>
<dbReference type="PANTHER" id="PTHR33164">
    <property type="entry name" value="TRANSCRIPTIONAL REGULATOR, MARR FAMILY"/>
    <property type="match status" value="1"/>
</dbReference>
<dbReference type="Gene3D" id="1.10.10.10">
    <property type="entry name" value="Winged helix-like DNA-binding domain superfamily/Winged helix DNA-binding domain"/>
    <property type="match status" value="1"/>
</dbReference>
<dbReference type="InterPro" id="IPR036388">
    <property type="entry name" value="WH-like_DNA-bd_sf"/>
</dbReference>
<keyword evidence="1" id="KW-0238">DNA-binding</keyword>
<dbReference type="SMART" id="SM00347">
    <property type="entry name" value="HTH_MARR"/>
    <property type="match status" value="1"/>
</dbReference>
<feature type="domain" description="HTH marR-type" evidence="2">
    <location>
        <begin position="8"/>
        <end position="139"/>
    </location>
</feature>
<accession>A0ABV8JA22</accession>
<name>A0ABV8JA22_9BACL</name>
<gene>
    <name evidence="3" type="ORF">ACFOUO_02745</name>
</gene>
<evidence type="ECO:0000313" key="3">
    <source>
        <dbReference type="EMBL" id="MFC4075722.1"/>
    </source>
</evidence>
<dbReference type="InterPro" id="IPR000835">
    <property type="entry name" value="HTH_MarR-typ"/>
</dbReference>
<dbReference type="Pfam" id="PF01047">
    <property type="entry name" value="MarR"/>
    <property type="match status" value="1"/>
</dbReference>
<proteinExistence type="predicted"/>
<protein>
    <submittedName>
        <fullName evidence="3">MarR family winged helix-turn-helix transcriptional regulator</fullName>
    </submittedName>
</protein>
<dbReference type="PROSITE" id="PS50995">
    <property type="entry name" value="HTH_MARR_2"/>
    <property type="match status" value="1"/>
</dbReference>
<dbReference type="InterPro" id="IPR036390">
    <property type="entry name" value="WH_DNA-bd_sf"/>
</dbReference>
<dbReference type="SUPFAM" id="SSF46785">
    <property type="entry name" value="Winged helix' DNA-binding domain"/>
    <property type="match status" value="1"/>
</dbReference>
<evidence type="ECO:0000259" key="2">
    <source>
        <dbReference type="PROSITE" id="PS50995"/>
    </source>
</evidence>
<dbReference type="InterPro" id="IPR039422">
    <property type="entry name" value="MarR/SlyA-like"/>
</dbReference>